<dbReference type="GO" id="GO:0015629">
    <property type="term" value="C:actin cytoskeleton"/>
    <property type="evidence" value="ECO:0007669"/>
    <property type="project" value="Ensembl"/>
</dbReference>
<dbReference type="GO" id="GO:0003050">
    <property type="term" value="P:regulation of systemic arterial blood pressure by atrial natriuretic peptide"/>
    <property type="evidence" value="ECO:0007669"/>
    <property type="project" value="Ensembl"/>
</dbReference>
<dbReference type="SUPFAM" id="SSF63501">
    <property type="entry name" value="Frizzled cysteine-rich domain"/>
    <property type="match status" value="2"/>
</dbReference>
<dbReference type="FunFam" id="4.10.400.10:FF:000024">
    <property type="entry name" value="Low-density lipoprotein RecePtor related"/>
    <property type="match status" value="2"/>
</dbReference>
<dbReference type="PROSITE" id="PS50038">
    <property type="entry name" value="FZ"/>
    <property type="match status" value="2"/>
</dbReference>
<feature type="disulfide bond" evidence="15">
    <location>
        <begin position="52"/>
        <end position="98"/>
    </location>
</feature>
<dbReference type="PROSITE" id="PS01209">
    <property type="entry name" value="LDLRA_1"/>
    <property type="match status" value="2"/>
</dbReference>
<dbReference type="InterPro" id="IPR036772">
    <property type="entry name" value="SRCR-like_dom_sf"/>
</dbReference>
<dbReference type="Pfam" id="PF00089">
    <property type="entry name" value="Trypsin"/>
    <property type="match status" value="1"/>
</dbReference>
<organism evidence="19 20">
    <name type="scientific">Ornithorhynchus anatinus</name>
    <name type="common">Duckbill platypus</name>
    <dbReference type="NCBI Taxonomy" id="9258"/>
    <lineage>
        <taxon>Eukaryota</taxon>
        <taxon>Metazoa</taxon>
        <taxon>Chordata</taxon>
        <taxon>Craniata</taxon>
        <taxon>Vertebrata</taxon>
        <taxon>Euteleostomi</taxon>
        <taxon>Mammalia</taxon>
        <taxon>Monotremata</taxon>
        <taxon>Ornithorhynchidae</taxon>
        <taxon>Ornithorhynchus</taxon>
    </lineage>
</organism>
<dbReference type="InterPro" id="IPR033116">
    <property type="entry name" value="TRYPSIN_SER"/>
</dbReference>
<feature type="disulfide bond" evidence="16">
    <location>
        <begin position="488"/>
        <end position="500"/>
    </location>
</feature>
<feature type="disulfide bond" evidence="16">
    <location>
        <begin position="296"/>
        <end position="314"/>
    </location>
</feature>
<feature type="disulfide bond" evidence="16">
    <location>
        <begin position="308"/>
        <end position="323"/>
    </location>
</feature>
<feature type="disulfide bond" evidence="16">
    <location>
        <begin position="545"/>
        <end position="560"/>
    </location>
</feature>
<proteinExistence type="inferred from homology"/>
<sequence>CGTGTLSNLITLYLLHCLEQCLVHSKHLTNTLIIIIIVISGGACVNITTSQCRKLPYNHTTLTSALSLGRGVELAKFLKFFSYLSRLDCYRHIMLFGCSLAVPQCVGDGDDSRGLLPCQSFCEAAREGCEPVLRLVNSSWPELLRCSRFPNGTGGDSIGKDCFSPESEGGKQGRCLGGGEEESFACASGMCLPLKLRCNGFNDCGDWSDEDRCNCSEGLFRCQTGKCLNASFVCDGYDDCGDLSDEQSCACSSGMEHRCGDGRCVSMAWVCDGDHDCADKSDEVNCSCVSQGLAECRDGQCVPGAFWCDGDQDCGDGSDEEDCVDPQDQAPCPEGDPPCHLSPCSGPCPGLCPGDSETSCGQCEPVTLELCLNVPYNHTRFPNFLGHQTQKEASVSWEASMFPALVQTHCYKFLMFFACTILVPECDLTTGHRLPPCRALCEQAKERCESVLGVVGLQWPEDVDCTQFPDTRSSNETCLVPGKDVQECSPKHFQCRSGRCVLEARRCDGQADCTDGSDEEDCGCSVRGLWECPASKLCIQPTVVCDGFPDCPDQMDERNCSWCQEDELECANHACVARDLWCDGQLNCADGSDEWDCVTLSKAGDSPTFLTVRRSAADHDVCADEWEEPLSHLACQQMGLGEASRTEMVRGAVPRESGQWLNLLSDWQIRRENATRLRTPLQGLLNCGRRPMARLNTRVVGGRTSRPGRWPWQCSLQTEPSGHICGCVLITKRWVLTVAHCFEGRETSTPWKVVLGLSNLDQPSAHTQTRLVKNIVLHPRYSQAVVDYDISLVELSEDVGQTNYVQPVCLPRPGQLVEPDTYCSITGWGHVGHKMPFKLQEGEVRIIASEQCQSFFDVKTITARMLCAGFEAGTVDSCMGDSGGPLVCESTGGRWTLFGLTSWGSVCFSKLGGPGVYSNISHFVHWIQRQLYIRTFLLH</sequence>
<dbReference type="FunFam" id="4.10.400.10:FF:000103">
    <property type="entry name" value="Atrial natriuretic peptide-converting enzyme"/>
    <property type="match status" value="1"/>
</dbReference>
<feature type="disulfide bond" evidence="15">
    <location>
        <begin position="410"/>
        <end position="448"/>
    </location>
</feature>
<feature type="domain" description="Peptidase S1" evidence="18">
    <location>
        <begin position="699"/>
        <end position="932"/>
    </location>
</feature>
<feature type="disulfide bond" evidence="16">
    <location>
        <begin position="215"/>
        <end position="227"/>
    </location>
</feature>
<dbReference type="InterPro" id="IPR020067">
    <property type="entry name" value="Frizzled_dom"/>
</dbReference>
<evidence type="ECO:0000313" key="19">
    <source>
        <dbReference type="Ensembl" id="ENSOANP00000047161.1"/>
    </source>
</evidence>
<evidence type="ECO:0000256" key="1">
    <source>
        <dbReference type="ARBA" id="ARBA00004401"/>
    </source>
</evidence>
<dbReference type="SMART" id="SM00063">
    <property type="entry name" value="FRI"/>
    <property type="match status" value="2"/>
</dbReference>
<dbReference type="FunCoup" id="A0A6I8P0F0">
    <property type="interactions" value="231"/>
</dbReference>
<keyword evidence="9" id="KW-0720">Serine protease</keyword>
<dbReference type="InParanoid" id="A0A6I8P0F0"/>
<dbReference type="Ensembl" id="ENSOANT00000057430.1">
    <property type="protein sequence ID" value="ENSOANP00000047161.1"/>
    <property type="gene ID" value="ENSOANG00000005179.3"/>
</dbReference>
<feature type="disulfide bond" evidence="15">
    <location>
        <begin position="437"/>
        <end position="478"/>
    </location>
</feature>
<feature type="disulfide bond" evidence="16">
    <location>
        <begin position="582"/>
        <end position="597"/>
    </location>
</feature>
<dbReference type="GO" id="GO:0016486">
    <property type="term" value="P:peptide hormone processing"/>
    <property type="evidence" value="ECO:0007669"/>
    <property type="project" value="Ensembl"/>
</dbReference>
<evidence type="ECO:0000256" key="11">
    <source>
        <dbReference type="ARBA" id="ARBA00022989"/>
    </source>
</evidence>
<dbReference type="InterPro" id="IPR043504">
    <property type="entry name" value="Peptidase_S1_PA_chymotrypsin"/>
</dbReference>
<feature type="disulfide bond" evidence="16">
    <location>
        <begin position="495"/>
        <end position="513"/>
    </location>
</feature>
<keyword evidence="20" id="KW-1185">Reference proteome</keyword>
<dbReference type="InterPro" id="IPR036055">
    <property type="entry name" value="LDL_receptor-like_sf"/>
</dbReference>
<keyword evidence="8" id="KW-0378">Hydrolase</keyword>
<evidence type="ECO:0000256" key="6">
    <source>
        <dbReference type="ARBA" id="ARBA00022692"/>
    </source>
</evidence>
<feature type="disulfide bond" evidence="16">
    <location>
        <begin position="259"/>
        <end position="277"/>
    </location>
</feature>
<feature type="disulfide bond" evidence="15">
    <location>
        <begin position="122"/>
        <end position="146"/>
    </location>
</feature>
<feature type="domain" description="FZ" evidence="17">
    <location>
        <begin position="358"/>
        <end position="481"/>
    </location>
</feature>
<evidence type="ECO:0000256" key="3">
    <source>
        <dbReference type="ARBA" id="ARBA00009939"/>
    </source>
</evidence>
<evidence type="ECO:0000256" key="14">
    <source>
        <dbReference type="ARBA" id="ARBA00023180"/>
    </source>
</evidence>
<dbReference type="InterPro" id="IPR009003">
    <property type="entry name" value="Peptidase_S1_PA"/>
</dbReference>
<dbReference type="SUPFAM" id="SSF57424">
    <property type="entry name" value="LDL receptor-like module"/>
    <property type="match status" value="7"/>
</dbReference>
<dbReference type="PROSITE" id="PS50068">
    <property type="entry name" value="LDLRA_2"/>
    <property type="match status" value="7"/>
</dbReference>
<keyword evidence="7" id="KW-0677">Repeat</keyword>
<comment type="subcellular location">
    <subcellularLocation>
        <location evidence="1">Cell membrane</location>
        <topology evidence="1">Single-pass type II membrane protein</topology>
    </subcellularLocation>
    <subcellularLocation>
        <location evidence="2">Secreted</location>
    </subcellularLocation>
</comment>
<reference evidence="19" key="2">
    <citation type="submission" date="2025-08" db="UniProtKB">
        <authorList>
            <consortium name="Ensembl"/>
        </authorList>
    </citation>
    <scope>IDENTIFICATION</scope>
    <source>
        <strain evidence="19">Glennie</strain>
    </source>
</reference>
<dbReference type="SUPFAM" id="SSF50494">
    <property type="entry name" value="Trypsin-like serine proteases"/>
    <property type="match status" value="1"/>
</dbReference>
<dbReference type="GO" id="GO:0004252">
    <property type="term" value="F:serine-type endopeptidase activity"/>
    <property type="evidence" value="ECO:0007669"/>
    <property type="project" value="Ensembl"/>
</dbReference>
<feature type="disulfide bond" evidence="16">
    <location>
        <begin position="222"/>
        <end position="240"/>
    </location>
</feature>
<evidence type="ECO:0000256" key="12">
    <source>
        <dbReference type="ARBA" id="ARBA00023136"/>
    </source>
</evidence>
<feature type="disulfide bond" evidence="16">
    <location>
        <begin position="563"/>
        <end position="575"/>
    </location>
</feature>
<feature type="disulfide bond" evidence="16">
    <location>
        <begin position="234"/>
        <end position="249"/>
    </location>
</feature>
<dbReference type="Bgee" id="ENSOANG00000005179">
    <property type="expression patterns" value="Expressed in heart and 1 other cell type or tissue"/>
</dbReference>
<feature type="disulfide bond" evidence="16">
    <location>
        <begin position="271"/>
        <end position="286"/>
    </location>
</feature>
<evidence type="ECO:0000313" key="20">
    <source>
        <dbReference type="Proteomes" id="UP000002279"/>
    </source>
</evidence>
<evidence type="ECO:0000256" key="15">
    <source>
        <dbReference type="PROSITE-ProRule" id="PRU00090"/>
    </source>
</evidence>
<feature type="disulfide bond" evidence="16">
    <location>
        <begin position="198"/>
        <end position="213"/>
    </location>
</feature>
<keyword evidence="6" id="KW-0812">Transmembrane</keyword>
<dbReference type="CDD" id="cd00190">
    <property type="entry name" value="Tryp_SPc"/>
    <property type="match status" value="1"/>
</dbReference>
<keyword evidence="11" id="KW-1133">Transmembrane helix</keyword>
<evidence type="ECO:0000256" key="16">
    <source>
        <dbReference type="PROSITE-ProRule" id="PRU00124"/>
    </source>
</evidence>
<dbReference type="InterPro" id="IPR001254">
    <property type="entry name" value="Trypsin_dom"/>
</dbReference>
<dbReference type="GeneTree" id="ENSGT00940000157103"/>
<evidence type="ECO:0000256" key="5">
    <source>
        <dbReference type="ARBA" id="ARBA00022670"/>
    </source>
</evidence>
<keyword evidence="14" id="KW-0325">Glycoprotein</keyword>
<feature type="disulfide bond" evidence="16">
    <location>
        <begin position="507"/>
        <end position="522"/>
    </location>
</feature>
<evidence type="ECO:0000256" key="10">
    <source>
        <dbReference type="ARBA" id="ARBA00022968"/>
    </source>
</evidence>
<feature type="disulfide bond" evidence="16">
    <location>
        <begin position="186"/>
        <end position="204"/>
    </location>
</feature>
<dbReference type="PROSITE" id="PS50240">
    <property type="entry name" value="TRYPSIN_DOM"/>
    <property type="match status" value="1"/>
</dbReference>
<evidence type="ECO:0000256" key="7">
    <source>
        <dbReference type="ARBA" id="ARBA00022737"/>
    </source>
</evidence>
<feature type="disulfide bond" evidence="16">
    <location>
        <begin position="570"/>
        <end position="588"/>
    </location>
</feature>
<dbReference type="Gene3D" id="1.10.2000.10">
    <property type="entry name" value="Frizzled cysteine-rich domain"/>
    <property type="match status" value="2"/>
</dbReference>
<dbReference type="PROSITE" id="PS00135">
    <property type="entry name" value="TRYPSIN_SER"/>
    <property type="match status" value="1"/>
</dbReference>
<evidence type="ECO:0000256" key="13">
    <source>
        <dbReference type="ARBA" id="ARBA00023157"/>
    </source>
</evidence>
<feature type="disulfide bond" evidence="15">
    <location>
        <begin position="44"/>
        <end position="105"/>
    </location>
</feature>
<evidence type="ECO:0000259" key="18">
    <source>
        <dbReference type="PROSITE" id="PS50240"/>
    </source>
</evidence>
<dbReference type="InterPro" id="IPR036790">
    <property type="entry name" value="Frizzled_dom_sf"/>
</dbReference>
<comment type="caution">
    <text evidence="16">Lacks conserved residue(s) required for the propagation of feature annotation.</text>
</comment>
<reference evidence="19 20" key="1">
    <citation type="journal article" date="2008" name="Nature">
        <title>Genome analysis of the platypus reveals unique signatures of evolution.</title>
        <authorList>
            <person name="Warren W.C."/>
            <person name="Hillier L.W."/>
            <person name="Marshall Graves J.A."/>
            <person name="Birney E."/>
            <person name="Ponting C.P."/>
            <person name="Grutzner F."/>
            <person name="Belov K."/>
            <person name="Miller W."/>
            <person name="Clarke L."/>
            <person name="Chinwalla A.T."/>
            <person name="Yang S.P."/>
            <person name="Heger A."/>
            <person name="Locke D.P."/>
            <person name="Miethke P."/>
            <person name="Waters P.D."/>
            <person name="Veyrunes F."/>
            <person name="Fulton L."/>
            <person name="Fulton B."/>
            <person name="Graves T."/>
            <person name="Wallis J."/>
            <person name="Puente X.S."/>
            <person name="Lopez-Otin C."/>
            <person name="Ordonez G.R."/>
            <person name="Eichler E.E."/>
            <person name="Chen L."/>
            <person name="Cheng Z."/>
            <person name="Deakin J.E."/>
            <person name="Alsop A."/>
            <person name="Thompson K."/>
            <person name="Kirby P."/>
            <person name="Papenfuss A.T."/>
            <person name="Wakefield M.J."/>
            <person name="Olender T."/>
            <person name="Lancet D."/>
            <person name="Huttley G.A."/>
            <person name="Smit A.F."/>
            <person name="Pask A."/>
            <person name="Temple-Smith P."/>
            <person name="Batzer M.A."/>
            <person name="Walker J.A."/>
            <person name="Konkel M.K."/>
            <person name="Harris R.S."/>
            <person name="Whittington C.M."/>
            <person name="Wong E.S."/>
            <person name="Gemmell N.J."/>
            <person name="Buschiazzo E."/>
            <person name="Vargas Jentzsch I.M."/>
            <person name="Merkel A."/>
            <person name="Schmitz J."/>
            <person name="Zemann A."/>
            <person name="Churakov G."/>
            <person name="Kriegs J.O."/>
            <person name="Brosius J."/>
            <person name="Murchison E.P."/>
            <person name="Sachidanandam R."/>
            <person name="Smith C."/>
            <person name="Hannon G.J."/>
            <person name="Tsend-Ayush E."/>
            <person name="McMillan D."/>
            <person name="Attenborough R."/>
            <person name="Rens W."/>
            <person name="Ferguson-Smith M."/>
            <person name="Lefevre C.M."/>
            <person name="Sharp J.A."/>
            <person name="Nicholas K.R."/>
            <person name="Ray D.A."/>
            <person name="Kube M."/>
            <person name="Reinhardt R."/>
            <person name="Pringle T.H."/>
            <person name="Taylor J."/>
            <person name="Jones R.C."/>
            <person name="Nixon B."/>
            <person name="Dacheux J.L."/>
            <person name="Niwa H."/>
            <person name="Sekita Y."/>
            <person name="Huang X."/>
            <person name="Stark A."/>
            <person name="Kheradpour P."/>
            <person name="Kellis M."/>
            <person name="Flicek P."/>
            <person name="Chen Y."/>
            <person name="Webber C."/>
            <person name="Hardison R."/>
            <person name="Nelson J."/>
            <person name="Hallsworth-Pepin K."/>
            <person name="Delehaunty K."/>
            <person name="Markovic C."/>
            <person name="Minx P."/>
            <person name="Feng Y."/>
            <person name="Kremitzki C."/>
            <person name="Mitreva M."/>
            <person name="Glasscock J."/>
            <person name="Wylie T."/>
            <person name="Wohldmann P."/>
            <person name="Thiru P."/>
            <person name="Nhan M.N."/>
            <person name="Pohl C.S."/>
            <person name="Smith S.M."/>
            <person name="Hou S."/>
            <person name="Nefedov M."/>
            <person name="de Jong P.J."/>
            <person name="Renfree M.B."/>
            <person name="Mardis E.R."/>
            <person name="Wilson R.K."/>
        </authorList>
    </citation>
    <scope>NUCLEOTIDE SEQUENCE [LARGE SCALE GENOMIC DNA]</scope>
    <source>
        <strain evidence="19 20">Glennie</strain>
    </source>
</reference>
<dbReference type="AlphaFoldDB" id="A0A6I8P0F0"/>
<evidence type="ECO:0000256" key="4">
    <source>
        <dbReference type="ARBA" id="ARBA00022525"/>
    </source>
</evidence>
<dbReference type="Proteomes" id="UP000002279">
    <property type="component" value="Chromosome 12"/>
</dbReference>
<dbReference type="PANTHER" id="PTHR24252:SF11">
    <property type="entry name" value="ATRIAL NATRIURETIC PEPTIDE-CONVERTING ENZYME ISOFORM X1"/>
    <property type="match status" value="1"/>
</dbReference>
<evidence type="ECO:0000256" key="8">
    <source>
        <dbReference type="ARBA" id="ARBA00022801"/>
    </source>
</evidence>
<dbReference type="SUPFAM" id="SSF56487">
    <property type="entry name" value="SRCR-like"/>
    <property type="match status" value="1"/>
</dbReference>
<dbReference type="GO" id="GO:0007565">
    <property type="term" value="P:female pregnancy"/>
    <property type="evidence" value="ECO:0007669"/>
    <property type="project" value="Ensembl"/>
</dbReference>
<dbReference type="Gene3D" id="4.10.400.10">
    <property type="entry name" value="Low-density Lipoprotein Receptor"/>
    <property type="match status" value="7"/>
</dbReference>
<keyword evidence="13 16" id="KW-1015">Disulfide bond</keyword>
<comment type="similarity">
    <text evidence="3">Belongs to the LDLR family.</text>
</comment>
<evidence type="ECO:0000256" key="9">
    <source>
        <dbReference type="ARBA" id="ARBA00022825"/>
    </source>
</evidence>
<dbReference type="InterPro" id="IPR002172">
    <property type="entry name" value="LDrepeatLR_classA_rpt"/>
</dbReference>
<keyword evidence="10" id="KW-0735">Signal-anchor</keyword>
<dbReference type="GO" id="GO:0016604">
    <property type="term" value="C:nuclear body"/>
    <property type="evidence" value="ECO:0007669"/>
    <property type="project" value="Ensembl"/>
</dbReference>
<dbReference type="CDD" id="cd00112">
    <property type="entry name" value="LDLa"/>
    <property type="match status" value="7"/>
</dbReference>
<keyword evidence="4" id="KW-0964">Secreted</keyword>
<dbReference type="SMART" id="SM00020">
    <property type="entry name" value="Tryp_SPc"/>
    <property type="match status" value="1"/>
</dbReference>
<evidence type="ECO:0000259" key="17">
    <source>
        <dbReference type="PROSITE" id="PS50038"/>
    </source>
</evidence>
<dbReference type="GO" id="GO:0005886">
    <property type="term" value="C:plasma membrane"/>
    <property type="evidence" value="ECO:0000318"/>
    <property type="project" value="GO_Central"/>
</dbReference>
<keyword evidence="5" id="KW-0645">Protease</keyword>
<dbReference type="PRINTS" id="PR00261">
    <property type="entry name" value="LDLRECEPTOR"/>
</dbReference>
<dbReference type="Gene3D" id="2.40.10.10">
    <property type="entry name" value="Trypsin-like serine proteases"/>
    <property type="match status" value="1"/>
</dbReference>
<keyword evidence="12" id="KW-0472">Membrane</keyword>
<evidence type="ECO:0000256" key="2">
    <source>
        <dbReference type="ARBA" id="ARBA00004613"/>
    </source>
</evidence>
<protein>
    <submittedName>
        <fullName evidence="19">Corin, serine peptidase</fullName>
    </submittedName>
</protein>
<dbReference type="GO" id="GO:0009986">
    <property type="term" value="C:cell surface"/>
    <property type="evidence" value="ECO:0007669"/>
    <property type="project" value="Ensembl"/>
</dbReference>
<dbReference type="GO" id="GO:0005576">
    <property type="term" value="C:extracellular region"/>
    <property type="evidence" value="ECO:0007669"/>
    <property type="project" value="UniProtKB-SubCell"/>
</dbReference>
<feature type="domain" description="FZ" evidence="17">
    <location>
        <begin position="39"/>
        <end position="165"/>
    </location>
</feature>
<dbReference type="GO" id="GO:0035813">
    <property type="term" value="P:regulation of renal sodium excretion"/>
    <property type="evidence" value="ECO:0007669"/>
    <property type="project" value="Ensembl"/>
</dbReference>
<dbReference type="OMA" id="TCLMPDQ"/>
<dbReference type="Pfam" id="PF00057">
    <property type="entry name" value="Ldl_recept_a"/>
    <property type="match status" value="7"/>
</dbReference>
<dbReference type="SMART" id="SM00192">
    <property type="entry name" value="LDLa"/>
    <property type="match status" value="7"/>
</dbReference>
<dbReference type="PANTHER" id="PTHR24252">
    <property type="entry name" value="ACROSIN-RELATED"/>
    <property type="match status" value="1"/>
</dbReference>
<dbReference type="InterPro" id="IPR023415">
    <property type="entry name" value="LDLR_class-A_CS"/>
</dbReference>
<name>A0A6I8P0F0_ORNAN</name>
<gene>
    <name evidence="19" type="primary">CORIN</name>
</gene>
<accession>A0A6I8P0F0</accession>
<reference evidence="19" key="3">
    <citation type="submission" date="2025-09" db="UniProtKB">
        <authorList>
            <consortium name="Ensembl"/>
        </authorList>
    </citation>
    <scope>IDENTIFICATION</scope>
    <source>
        <strain evidence="19">Glennie</strain>
    </source>
</reference>
<feature type="disulfide bond" evidence="15">
    <location>
        <begin position="441"/>
        <end position="465"/>
    </location>
</feature>
<dbReference type="Pfam" id="PF01392">
    <property type="entry name" value="Fz"/>
    <property type="match status" value="2"/>
</dbReference>
<dbReference type="FunFam" id="2.40.10.10:FF:000015">
    <property type="entry name" value="Atrial natriuretic peptide-converting enzyme"/>
    <property type="match status" value="1"/>
</dbReference>